<keyword evidence="15" id="KW-0175">Coiled coil</keyword>
<name>A0A336LMF4_CULSO</name>
<dbReference type="Gene3D" id="2.130.10.10">
    <property type="entry name" value="YVTN repeat-like/Quinoprotein amine dehydrogenase"/>
    <property type="match status" value="1"/>
</dbReference>
<dbReference type="InterPro" id="IPR015943">
    <property type="entry name" value="WD40/YVTN_repeat-like_dom_sf"/>
</dbReference>
<dbReference type="GO" id="GO:0004842">
    <property type="term" value="F:ubiquitin-protein transferase activity"/>
    <property type="evidence" value="ECO:0007669"/>
    <property type="project" value="InterPro"/>
</dbReference>
<evidence type="ECO:0000256" key="16">
    <source>
        <dbReference type="SAM" id="MobiDB-lite"/>
    </source>
</evidence>
<keyword evidence="13" id="KW-0539">Nucleus</keyword>
<dbReference type="GO" id="GO:0005737">
    <property type="term" value="C:cytoplasm"/>
    <property type="evidence" value="ECO:0007669"/>
    <property type="project" value="UniProtKB-SubCell"/>
</dbReference>
<gene>
    <name evidence="18" type="primary">CSON003662</name>
</gene>
<reference evidence="18" key="1">
    <citation type="submission" date="2018-07" db="EMBL/GenBank/DDBJ databases">
        <authorList>
            <person name="Quirk P.G."/>
            <person name="Krulwich T.A."/>
        </authorList>
    </citation>
    <scope>NUCLEOTIDE SEQUENCE</scope>
</reference>
<dbReference type="Gene3D" id="3.30.40.10">
    <property type="entry name" value="Zinc/RING finger domain, C3HC4 (zinc finger)"/>
    <property type="match status" value="1"/>
</dbReference>
<evidence type="ECO:0000256" key="10">
    <source>
        <dbReference type="ARBA" id="ARBA00022786"/>
    </source>
</evidence>
<feature type="region of interest" description="Disordered" evidence="16">
    <location>
        <begin position="1"/>
        <end position="62"/>
    </location>
</feature>
<dbReference type="InterPro" id="IPR037381">
    <property type="entry name" value="RFWD3"/>
</dbReference>
<dbReference type="GO" id="GO:0016605">
    <property type="term" value="C:PML body"/>
    <property type="evidence" value="ECO:0007669"/>
    <property type="project" value="UniProtKB-SubCell"/>
</dbReference>
<evidence type="ECO:0000259" key="17">
    <source>
        <dbReference type="PROSITE" id="PS50089"/>
    </source>
</evidence>
<keyword evidence="10" id="KW-0833">Ubl conjugation pathway</keyword>
<organism evidence="18">
    <name type="scientific">Culicoides sonorensis</name>
    <name type="common">Biting midge</name>
    <dbReference type="NCBI Taxonomy" id="179676"/>
    <lineage>
        <taxon>Eukaryota</taxon>
        <taxon>Metazoa</taxon>
        <taxon>Ecdysozoa</taxon>
        <taxon>Arthropoda</taxon>
        <taxon>Hexapoda</taxon>
        <taxon>Insecta</taxon>
        <taxon>Pterygota</taxon>
        <taxon>Neoptera</taxon>
        <taxon>Endopterygota</taxon>
        <taxon>Diptera</taxon>
        <taxon>Nematocera</taxon>
        <taxon>Chironomoidea</taxon>
        <taxon>Ceratopogonidae</taxon>
        <taxon>Ceratopogoninae</taxon>
        <taxon>Culicoides</taxon>
        <taxon>Monoculicoides</taxon>
    </lineage>
</organism>
<evidence type="ECO:0000256" key="4">
    <source>
        <dbReference type="ARBA" id="ARBA00022490"/>
    </source>
</evidence>
<sequence length="609" mass="68827">MSDESTDASEPYSSSRSDSEEVLTITSSSEIETASQESDPSETTESSSRTISEESQLSAMDSEPLEGQVFEVPLINVVQQAVIVSQSDQDQNVENQENREGTPLTPTQNEDLLKPLKSSSKKRKRPNRIESDTDDDDGLTCPICLDHWEMTGAHRLVSLKCGHLFGESCIRRWLRESGTGNKLCPHCKTKALPRDIRHLYARKMVILDNSEQVRLQKELDEERQKVTSLQMELQMARMENKVQMAMLTKLQEQINVAQHAAATTNAKLNSAKTSIYKLFMEKNIEITNQPGCRVLKFSQNSKLLLASQKSSATIFPGYGIRFIDTPSFRPCNYLHISPNSLRDLCFDAEETIFLAASSEKTCKLYDVNTKTAIDTLTPSDTSQIWSCGFDKSRTKLLYLGAQNGTTFVYDIRQTRAFLKELKTTGDFTPVINVWSVPPNNEFPFGGCLVAKLSSCWFFEYTHDQNTIPSRLNIDGPFVSMQYDSNNDHLLINARPSVNYPTSRHILAKLIKLNETMTTIQVIHEYLGSKIQSYISRSSIVNYNNNLIVAAYCEDQKILKTWSKNNECTRTQLSERIQDTCALYINNESTHLAALTDSKCRIYKFLDSTS</sequence>
<dbReference type="PANTHER" id="PTHR16047">
    <property type="entry name" value="RFWD3 PROTEIN"/>
    <property type="match status" value="1"/>
</dbReference>
<dbReference type="Pfam" id="PF13639">
    <property type="entry name" value="zf-RING_2"/>
    <property type="match status" value="1"/>
</dbReference>
<dbReference type="SUPFAM" id="SSF101908">
    <property type="entry name" value="Putative isomerase YbhE"/>
    <property type="match status" value="1"/>
</dbReference>
<evidence type="ECO:0000256" key="12">
    <source>
        <dbReference type="ARBA" id="ARBA00023204"/>
    </source>
</evidence>
<dbReference type="InterPro" id="IPR013083">
    <property type="entry name" value="Znf_RING/FYVE/PHD"/>
</dbReference>
<dbReference type="InterPro" id="IPR001680">
    <property type="entry name" value="WD40_rpt"/>
</dbReference>
<evidence type="ECO:0000256" key="6">
    <source>
        <dbReference type="ARBA" id="ARBA00022679"/>
    </source>
</evidence>
<dbReference type="InterPro" id="IPR056527">
    <property type="entry name" value="WD40_RFWD3"/>
</dbReference>
<dbReference type="EMBL" id="UFQT01000016">
    <property type="protein sequence ID" value="SSX17809.1"/>
    <property type="molecule type" value="Genomic_DNA"/>
</dbReference>
<dbReference type="CDD" id="cd16450">
    <property type="entry name" value="mRING-C3HGC3_RFWD3"/>
    <property type="match status" value="1"/>
</dbReference>
<keyword evidence="5" id="KW-0853">WD repeat</keyword>
<evidence type="ECO:0000313" key="18">
    <source>
        <dbReference type="EMBL" id="SSX17809.1"/>
    </source>
</evidence>
<evidence type="ECO:0000256" key="13">
    <source>
        <dbReference type="ARBA" id="ARBA00023242"/>
    </source>
</evidence>
<keyword evidence="9 14" id="KW-0479">Metal-binding</keyword>
<feature type="coiled-coil region" evidence="15">
    <location>
        <begin position="212"/>
        <end position="267"/>
    </location>
</feature>
<evidence type="ECO:0000256" key="11">
    <source>
        <dbReference type="ARBA" id="ARBA00022833"/>
    </source>
</evidence>
<dbReference type="GO" id="GO:0016567">
    <property type="term" value="P:protein ubiquitination"/>
    <property type="evidence" value="ECO:0007669"/>
    <property type="project" value="InterPro"/>
</dbReference>
<keyword evidence="12" id="KW-0234">DNA repair</keyword>
<keyword evidence="8" id="KW-0227">DNA damage</keyword>
<evidence type="ECO:0000256" key="8">
    <source>
        <dbReference type="ARBA" id="ARBA00022763"/>
    </source>
</evidence>
<dbReference type="SMART" id="SM00320">
    <property type="entry name" value="WD40"/>
    <property type="match status" value="2"/>
</dbReference>
<evidence type="ECO:0000256" key="7">
    <source>
        <dbReference type="ARBA" id="ARBA00022737"/>
    </source>
</evidence>
<evidence type="ECO:0000256" key="2">
    <source>
        <dbReference type="ARBA" id="ARBA00004496"/>
    </source>
</evidence>
<dbReference type="VEuPathDB" id="VectorBase:CSON003662"/>
<evidence type="ECO:0000256" key="5">
    <source>
        <dbReference type="ARBA" id="ARBA00022574"/>
    </source>
</evidence>
<proteinExistence type="predicted"/>
<evidence type="ECO:0000256" key="15">
    <source>
        <dbReference type="SAM" id="Coils"/>
    </source>
</evidence>
<dbReference type="PROSITE" id="PS50089">
    <property type="entry name" value="ZF_RING_2"/>
    <property type="match status" value="1"/>
</dbReference>
<comment type="subcellular location">
    <subcellularLocation>
        <location evidence="2">Cytoplasm</location>
    </subcellularLocation>
    <subcellularLocation>
        <location evidence="1">Nucleus</location>
        <location evidence="1">PML body</location>
    </subcellularLocation>
</comment>
<accession>A0A336LMF4</accession>
<dbReference type="SUPFAM" id="SSF57850">
    <property type="entry name" value="RING/U-box"/>
    <property type="match status" value="1"/>
</dbReference>
<evidence type="ECO:0000256" key="1">
    <source>
        <dbReference type="ARBA" id="ARBA00004322"/>
    </source>
</evidence>
<keyword evidence="6" id="KW-0808">Transferase</keyword>
<feature type="compositionally biased region" description="Low complexity" evidence="16">
    <location>
        <begin position="9"/>
        <end position="55"/>
    </location>
</feature>
<dbReference type="GO" id="GO:0008270">
    <property type="term" value="F:zinc ion binding"/>
    <property type="evidence" value="ECO:0007669"/>
    <property type="project" value="UniProtKB-KW"/>
</dbReference>
<evidence type="ECO:0000256" key="3">
    <source>
        <dbReference type="ARBA" id="ARBA00004906"/>
    </source>
</evidence>
<dbReference type="AlphaFoldDB" id="A0A336LMF4"/>
<keyword evidence="9 14" id="KW-0863">Zinc-finger</keyword>
<evidence type="ECO:0000256" key="9">
    <source>
        <dbReference type="ARBA" id="ARBA00022771"/>
    </source>
</evidence>
<dbReference type="Pfam" id="PF23419">
    <property type="entry name" value="WD40_RFWD3"/>
    <property type="match status" value="1"/>
</dbReference>
<keyword evidence="11" id="KW-0862">Zinc</keyword>
<dbReference type="GO" id="GO:0036297">
    <property type="term" value="P:interstrand cross-link repair"/>
    <property type="evidence" value="ECO:0007669"/>
    <property type="project" value="InterPro"/>
</dbReference>
<comment type="pathway">
    <text evidence="3">Protein modification; protein ubiquitination.</text>
</comment>
<keyword evidence="7" id="KW-0677">Repeat</keyword>
<dbReference type="OMA" id="CCRFSPF"/>
<protein>
    <submittedName>
        <fullName evidence="18">CSON003662 protein</fullName>
    </submittedName>
</protein>
<dbReference type="PANTHER" id="PTHR16047:SF7">
    <property type="entry name" value="E3 UBIQUITIN-PROTEIN LIGASE RFWD3"/>
    <property type="match status" value="1"/>
</dbReference>
<evidence type="ECO:0000256" key="14">
    <source>
        <dbReference type="PROSITE-ProRule" id="PRU00175"/>
    </source>
</evidence>
<feature type="region of interest" description="Disordered" evidence="16">
    <location>
        <begin position="87"/>
        <end position="136"/>
    </location>
</feature>
<feature type="domain" description="RING-type" evidence="17">
    <location>
        <begin position="141"/>
        <end position="188"/>
    </location>
</feature>
<keyword evidence="4" id="KW-0963">Cytoplasm</keyword>
<dbReference type="SMART" id="SM00184">
    <property type="entry name" value="RING"/>
    <property type="match status" value="1"/>
</dbReference>
<dbReference type="InterPro" id="IPR001841">
    <property type="entry name" value="Znf_RING"/>
</dbReference>